<proteinExistence type="predicted"/>
<comment type="caution">
    <text evidence="1">The sequence shown here is derived from an EMBL/GenBank/DDBJ whole genome shotgun (WGS) entry which is preliminary data.</text>
</comment>
<dbReference type="AlphaFoldDB" id="A0A7J0BN50"/>
<organism evidence="1 2">
    <name type="scientific">Desulfovibrio subterraneus</name>
    <dbReference type="NCBI Taxonomy" id="2718620"/>
    <lineage>
        <taxon>Bacteria</taxon>
        <taxon>Pseudomonadati</taxon>
        <taxon>Thermodesulfobacteriota</taxon>
        <taxon>Desulfovibrionia</taxon>
        <taxon>Desulfovibrionales</taxon>
        <taxon>Desulfovibrionaceae</taxon>
        <taxon>Desulfovibrio</taxon>
    </lineage>
</organism>
<protein>
    <submittedName>
        <fullName evidence="1">Uncharacterized protein</fullName>
    </submittedName>
</protein>
<keyword evidence="2" id="KW-1185">Reference proteome</keyword>
<gene>
    <name evidence="1" type="ORF">DSM101010T_29200</name>
</gene>
<evidence type="ECO:0000313" key="2">
    <source>
        <dbReference type="Proteomes" id="UP000503840"/>
    </source>
</evidence>
<name>A0A7J0BN50_9BACT</name>
<accession>A0A7J0BN50</accession>
<sequence length="177" mass="20531">MNNKIKIAICVAALLSFALFYRQIIPRDTLALINSCRDDMYDEIWKGNLDLTRKGSTANATIYSNKVFRYGVFANCNINNVHITYDSVQAEFKGTIKYTVYNNGKIIESNVVTSSRGWRGGRIPQKNFWRESLFPFWMPYADKYETVTIQMEVLEPDPTFLEKRSNVYLSIRGEWVP</sequence>
<dbReference type="EMBL" id="BLVO01000016">
    <property type="protein sequence ID" value="GFM34555.1"/>
    <property type="molecule type" value="Genomic_DNA"/>
</dbReference>
<dbReference type="Proteomes" id="UP000503840">
    <property type="component" value="Unassembled WGS sequence"/>
</dbReference>
<evidence type="ECO:0000313" key="1">
    <source>
        <dbReference type="EMBL" id="GFM34555.1"/>
    </source>
</evidence>
<reference evidence="1 2" key="1">
    <citation type="submission" date="2020-05" db="EMBL/GenBank/DDBJ databases">
        <title>Draft genome sequence of Desulfovibrio sp. strain HN2T.</title>
        <authorList>
            <person name="Ueno A."/>
            <person name="Tamazawa S."/>
            <person name="Tamamura S."/>
            <person name="Murakami T."/>
            <person name="Kiyama T."/>
            <person name="Inomata H."/>
            <person name="Amano Y."/>
            <person name="Miyakawa K."/>
            <person name="Tamaki H."/>
            <person name="Naganuma T."/>
            <person name="Kaneko K."/>
        </authorList>
    </citation>
    <scope>NUCLEOTIDE SEQUENCE [LARGE SCALE GENOMIC DNA]</scope>
    <source>
        <strain evidence="1 2">HN2</strain>
    </source>
</reference>